<feature type="transmembrane region" description="Helical" evidence="8">
    <location>
        <begin position="631"/>
        <end position="649"/>
    </location>
</feature>
<dbReference type="OrthoDB" id="264532at2759"/>
<evidence type="ECO:0000259" key="9">
    <source>
        <dbReference type="Pfam" id="PF02096"/>
    </source>
</evidence>
<proteinExistence type="inferred from homology"/>
<protein>
    <submittedName>
        <fullName evidence="10">Cytochrome c oxidase assembly protein cox18, mitochondrial</fullName>
    </submittedName>
</protein>
<evidence type="ECO:0000256" key="5">
    <source>
        <dbReference type="RuleBase" id="RU003945"/>
    </source>
</evidence>
<keyword evidence="3 8" id="KW-1133">Transmembrane helix</keyword>
<reference evidence="10 11" key="1">
    <citation type="submission" date="2020-04" db="EMBL/GenBank/DDBJ databases">
        <title>Perkinsus chesapeaki whole genome sequence.</title>
        <authorList>
            <person name="Bogema D.R."/>
        </authorList>
    </citation>
    <scope>NUCLEOTIDE SEQUENCE [LARGE SCALE GENOMIC DNA]</scope>
    <source>
        <strain evidence="10">ATCC PRA-425</strain>
    </source>
</reference>
<feature type="domain" description="Membrane insertase YidC/Oxa/ALB C-terminal" evidence="9">
    <location>
        <begin position="554"/>
        <end position="768"/>
    </location>
</feature>
<dbReference type="Proteomes" id="UP000591131">
    <property type="component" value="Unassembled WGS sequence"/>
</dbReference>
<dbReference type="AlphaFoldDB" id="A0A7J6LYS9"/>
<evidence type="ECO:0000256" key="7">
    <source>
        <dbReference type="SAM" id="MobiDB-lite"/>
    </source>
</evidence>
<keyword evidence="4 8" id="KW-0472">Membrane</keyword>
<feature type="coiled-coil region" evidence="6">
    <location>
        <begin position="145"/>
        <end position="172"/>
    </location>
</feature>
<evidence type="ECO:0000256" key="1">
    <source>
        <dbReference type="ARBA" id="ARBA00004141"/>
    </source>
</evidence>
<keyword evidence="11" id="KW-1185">Reference proteome</keyword>
<comment type="caution">
    <text evidence="10">The sequence shown here is derived from an EMBL/GenBank/DDBJ whole genome shotgun (WGS) entry which is preliminary data.</text>
</comment>
<dbReference type="InterPro" id="IPR028055">
    <property type="entry name" value="YidC/Oxa/ALB_C"/>
</dbReference>
<organism evidence="10 11">
    <name type="scientific">Perkinsus chesapeaki</name>
    <name type="common">Clam parasite</name>
    <name type="synonym">Perkinsus andrewsi</name>
    <dbReference type="NCBI Taxonomy" id="330153"/>
    <lineage>
        <taxon>Eukaryota</taxon>
        <taxon>Sar</taxon>
        <taxon>Alveolata</taxon>
        <taxon>Perkinsozoa</taxon>
        <taxon>Perkinsea</taxon>
        <taxon>Perkinsida</taxon>
        <taxon>Perkinsidae</taxon>
        <taxon>Perkinsus</taxon>
    </lineage>
</organism>
<evidence type="ECO:0000313" key="10">
    <source>
        <dbReference type="EMBL" id="KAF4664374.1"/>
    </source>
</evidence>
<keyword evidence="6" id="KW-0175">Coiled coil</keyword>
<dbReference type="InterPro" id="IPR001708">
    <property type="entry name" value="YidC/ALB3/OXA1/COX18"/>
</dbReference>
<evidence type="ECO:0000256" key="2">
    <source>
        <dbReference type="ARBA" id="ARBA00022692"/>
    </source>
</evidence>
<dbReference type="GO" id="GO:0005743">
    <property type="term" value="C:mitochondrial inner membrane"/>
    <property type="evidence" value="ECO:0007669"/>
    <property type="project" value="TreeGrafter"/>
</dbReference>
<comment type="similarity">
    <text evidence="5">Belongs to the OXA1/ALB3/YidC family.</text>
</comment>
<dbReference type="GO" id="GO:0032977">
    <property type="term" value="F:membrane insertase activity"/>
    <property type="evidence" value="ECO:0007669"/>
    <property type="project" value="InterPro"/>
</dbReference>
<sequence>MQPSGQYQNRSAFIGIPTAGTVEAEFDDYVRSPVQRSAFRSTSPNAMDNLYGNRSAAYMNASGRGAQKEQAPSETLNPSSGSRAPSVPEPPAPVAFRDLPSGKITESTSFEGTSSGRFGDLSVKQKVERVAEGLNHLRQVHNEHAAQVQMRADELRSDIQSAARDIGQLREEVTTSSRQQQKFLHEVKAILEGHIRRSEACLVHIQSQAEELAKRQDRMERAVRVSGRPGTQVGPRHFMLSPRDGVDGNGADAASAEGLDAIPLSASGQHYAATRGLKSGPPEFLSLSLHQSAARLGDLSVKQKVERVSEGLSVLRQVHNEAAYSAQSRYDELRNDVQVVNASVVQLKEEATGSARQQHQYLHELKAILEGHIRRSEACIIHVQNQVEEVAKRQDRLERAVSAERVVEQRSVAGDADPPLICSGVVMNVPPALSETISLAFQCQGYLAAFVSSGGLDRSDAIEGPKTVAPWAATVIFGEASKLFKQRLFDVPLLGKYHNYYPENTPSFNLMERCVDEAHARGAELAASYEPYLPVDLMQSLIITIHDYIPGHSWMASIAVAATVVRIMVLPLLISSMRAGRVKQRIMPQMDALTAEMKEAEKKGSQQQLIRAQTKYSQFIKEHGSMVTMKGMLGMFVQIPIFTTAFLAMRQMSNHPHIFKGFPMETPLWLDSLALSDPIIVLPVLASALLLTNIEFFGSIDSAQAAEAGDRPDTKNKLGIDSKTMQKYSRHGFRALCVIALPATMYLPAGLFVYTCTNAMWAITQNRVLRFPVVEQALNIPHNIKKEEKKDETYFDPGSIVTVEEALRISKENSQRAEQVARMNLHQKVARRAAQAAVEASLPQMVNMKRKQK</sequence>
<comment type="subcellular location">
    <subcellularLocation>
        <location evidence="1 5">Membrane</location>
        <topology evidence="1 5">Multi-pass membrane protein</topology>
    </subcellularLocation>
</comment>
<evidence type="ECO:0000256" key="4">
    <source>
        <dbReference type="ARBA" id="ARBA00023136"/>
    </source>
</evidence>
<evidence type="ECO:0000313" key="11">
    <source>
        <dbReference type="Proteomes" id="UP000591131"/>
    </source>
</evidence>
<keyword evidence="2 5" id="KW-0812">Transmembrane</keyword>
<feature type="compositionally biased region" description="Polar residues" evidence="7">
    <location>
        <begin position="70"/>
        <end position="83"/>
    </location>
</feature>
<dbReference type="PANTHER" id="PTHR12428:SF65">
    <property type="entry name" value="CYTOCHROME C OXIDASE ASSEMBLY PROTEIN COX18, MITOCHONDRIAL"/>
    <property type="match status" value="1"/>
</dbReference>
<dbReference type="Pfam" id="PF02096">
    <property type="entry name" value="60KD_IMP"/>
    <property type="match status" value="1"/>
</dbReference>
<dbReference type="GO" id="GO:0032979">
    <property type="term" value="P:protein insertion into mitochondrial inner membrane from matrix"/>
    <property type="evidence" value="ECO:0007669"/>
    <property type="project" value="TreeGrafter"/>
</dbReference>
<gene>
    <name evidence="10" type="primary">COX18_1</name>
    <name evidence="10" type="ORF">FOL47_005155</name>
</gene>
<feature type="transmembrane region" description="Helical" evidence="8">
    <location>
        <begin position="554"/>
        <end position="574"/>
    </location>
</feature>
<feature type="region of interest" description="Disordered" evidence="7">
    <location>
        <begin position="61"/>
        <end position="100"/>
    </location>
</feature>
<name>A0A7J6LYS9_PERCH</name>
<dbReference type="EMBL" id="JAAPAO010000289">
    <property type="protein sequence ID" value="KAF4664374.1"/>
    <property type="molecule type" value="Genomic_DNA"/>
</dbReference>
<feature type="transmembrane region" description="Helical" evidence="8">
    <location>
        <begin position="669"/>
        <end position="691"/>
    </location>
</feature>
<dbReference type="PANTHER" id="PTHR12428">
    <property type="entry name" value="OXA1"/>
    <property type="match status" value="1"/>
</dbReference>
<accession>A0A7J6LYS9</accession>
<evidence type="ECO:0000256" key="6">
    <source>
        <dbReference type="SAM" id="Coils"/>
    </source>
</evidence>
<evidence type="ECO:0000256" key="3">
    <source>
        <dbReference type="ARBA" id="ARBA00022989"/>
    </source>
</evidence>
<evidence type="ECO:0000256" key="8">
    <source>
        <dbReference type="SAM" id="Phobius"/>
    </source>
</evidence>
<feature type="transmembrane region" description="Helical" evidence="8">
    <location>
        <begin position="733"/>
        <end position="754"/>
    </location>
</feature>
<dbReference type="CDD" id="cd20069">
    <property type="entry name" value="5TM_Oxa1-like"/>
    <property type="match status" value="1"/>
</dbReference>